<gene>
    <name evidence="1" type="ORF">AVEN_152451_1</name>
</gene>
<dbReference type="EMBL" id="BGPR01030814">
    <property type="protein sequence ID" value="GBO03556.1"/>
    <property type="molecule type" value="Genomic_DNA"/>
</dbReference>
<reference evidence="1 2" key="1">
    <citation type="journal article" date="2019" name="Sci. Rep.">
        <title>Orb-weaving spider Araneus ventricosus genome elucidates the spidroin gene catalogue.</title>
        <authorList>
            <person name="Kono N."/>
            <person name="Nakamura H."/>
            <person name="Ohtoshi R."/>
            <person name="Moran D.A.P."/>
            <person name="Shinohara A."/>
            <person name="Yoshida Y."/>
            <person name="Fujiwara M."/>
            <person name="Mori M."/>
            <person name="Tomita M."/>
            <person name="Arakawa K."/>
        </authorList>
    </citation>
    <scope>NUCLEOTIDE SEQUENCE [LARGE SCALE GENOMIC DNA]</scope>
</reference>
<dbReference type="AlphaFoldDB" id="A0A4Y2TWC4"/>
<keyword evidence="2" id="KW-1185">Reference proteome</keyword>
<protein>
    <submittedName>
        <fullName evidence="1">Uncharacterized protein</fullName>
    </submittedName>
</protein>
<organism evidence="1 2">
    <name type="scientific">Araneus ventricosus</name>
    <name type="common">Orbweaver spider</name>
    <name type="synonym">Epeira ventricosa</name>
    <dbReference type="NCBI Taxonomy" id="182803"/>
    <lineage>
        <taxon>Eukaryota</taxon>
        <taxon>Metazoa</taxon>
        <taxon>Ecdysozoa</taxon>
        <taxon>Arthropoda</taxon>
        <taxon>Chelicerata</taxon>
        <taxon>Arachnida</taxon>
        <taxon>Araneae</taxon>
        <taxon>Araneomorphae</taxon>
        <taxon>Entelegynae</taxon>
        <taxon>Araneoidea</taxon>
        <taxon>Araneidae</taxon>
        <taxon>Araneus</taxon>
    </lineage>
</organism>
<sequence length="149" mass="16586">MRVPRIKSCAEQMKQSPLTLMVEKTRFPGPFLFFILPLCSAKRARDQTKRDLTTHMQEIKTRLARKAAVADFVNMGPQAKIALMSPPSPNVEKTAVVLAQRCKDVSTSFSAYSPLCSASAQDLLKVTTHMQEIKRTRLAREGNSGGFCQ</sequence>
<evidence type="ECO:0000313" key="1">
    <source>
        <dbReference type="EMBL" id="GBO03556.1"/>
    </source>
</evidence>
<accession>A0A4Y2TWC4</accession>
<name>A0A4Y2TWC4_ARAVE</name>
<proteinExistence type="predicted"/>
<evidence type="ECO:0000313" key="2">
    <source>
        <dbReference type="Proteomes" id="UP000499080"/>
    </source>
</evidence>
<dbReference type="Proteomes" id="UP000499080">
    <property type="component" value="Unassembled WGS sequence"/>
</dbReference>
<comment type="caution">
    <text evidence="1">The sequence shown here is derived from an EMBL/GenBank/DDBJ whole genome shotgun (WGS) entry which is preliminary data.</text>
</comment>